<proteinExistence type="predicted"/>
<reference evidence="3" key="1">
    <citation type="submission" date="2023-03" db="EMBL/GenBank/DDBJ databases">
        <title>Massive genome expansion in bonnet fungi (Mycena s.s.) driven by repeated elements and novel gene families across ecological guilds.</title>
        <authorList>
            <consortium name="Lawrence Berkeley National Laboratory"/>
            <person name="Harder C.B."/>
            <person name="Miyauchi S."/>
            <person name="Viragh M."/>
            <person name="Kuo A."/>
            <person name="Thoen E."/>
            <person name="Andreopoulos B."/>
            <person name="Lu D."/>
            <person name="Skrede I."/>
            <person name="Drula E."/>
            <person name="Henrissat B."/>
            <person name="Morin E."/>
            <person name="Kohler A."/>
            <person name="Barry K."/>
            <person name="LaButti K."/>
            <person name="Morin E."/>
            <person name="Salamov A."/>
            <person name="Lipzen A."/>
            <person name="Mereny Z."/>
            <person name="Hegedus B."/>
            <person name="Baldrian P."/>
            <person name="Stursova M."/>
            <person name="Weitz H."/>
            <person name="Taylor A."/>
            <person name="Grigoriev I.V."/>
            <person name="Nagy L.G."/>
            <person name="Martin F."/>
            <person name="Kauserud H."/>
        </authorList>
    </citation>
    <scope>NUCLEOTIDE SEQUENCE</scope>
    <source>
        <strain evidence="3">CBHHK173m</strain>
    </source>
</reference>
<dbReference type="Proteomes" id="UP001222325">
    <property type="component" value="Unassembled WGS sequence"/>
</dbReference>
<evidence type="ECO:0000313" key="4">
    <source>
        <dbReference type="Proteomes" id="UP001222325"/>
    </source>
</evidence>
<sequence>MSKAFQSSFQSSPSSSWIGQSSTVPTFPSASSSTPLAAPLAGRYPYGGSGIWKPPANWSLASNAQLPATKKLLKAKLRTSEEEAITKRVGARVAARLALDHASVINPDTESPFSNTVDVVNRLLPYHVFHQPNEDADRKGKRKADDLVTEIEETAFALECFRRKRSLEERFRRVKTRSGKRPAPDDQAVALAQAVLEAERSETALINAEIRAARADLDRLQREKRIHDPRLQAPPVPQPQYYRNPYAYTQHTYNQAAGFPVPPTPGGTSLPQYSINTAIPVQMPVSSLPALHALGIQPVAATSLAPGAAQPPAVLRGSSADGTVVNLEINVSLLQAAQVNGLALVLNSLMSGGIDHRLFGNSSTNT</sequence>
<keyword evidence="4" id="KW-1185">Reference proteome</keyword>
<name>A0AAD6U089_9AGAR</name>
<evidence type="ECO:0000256" key="1">
    <source>
        <dbReference type="SAM" id="MobiDB-lite"/>
    </source>
</evidence>
<comment type="caution">
    <text evidence="3">The sequence shown here is derived from an EMBL/GenBank/DDBJ whole genome shotgun (WGS) entry which is preliminary data.</text>
</comment>
<gene>
    <name evidence="3" type="ORF">B0H15DRAFT_398490</name>
</gene>
<accession>A0AAD6U089</accession>
<dbReference type="EMBL" id="JARJCN010000038">
    <property type="protein sequence ID" value="KAJ7084447.1"/>
    <property type="molecule type" value="Genomic_DNA"/>
</dbReference>
<organism evidence="3 4">
    <name type="scientific">Mycena belliarum</name>
    <dbReference type="NCBI Taxonomy" id="1033014"/>
    <lineage>
        <taxon>Eukaryota</taxon>
        <taxon>Fungi</taxon>
        <taxon>Dikarya</taxon>
        <taxon>Basidiomycota</taxon>
        <taxon>Agaricomycotina</taxon>
        <taxon>Agaricomycetes</taxon>
        <taxon>Agaricomycetidae</taxon>
        <taxon>Agaricales</taxon>
        <taxon>Marasmiineae</taxon>
        <taxon>Mycenaceae</taxon>
        <taxon>Mycena</taxon>
    </lineage>
</organism>
<dbReference type="InterPro" id="IPR015671">
    <property type="entry name" value="GSCR1_dom"/>
</dbReference>
<feature type="region of interest" description="Disordered" evidence="1">
    <location>
        <begin position="1"/>
        <end position="32"/>
    </location>
</feature>
<evidence type="ECO:0000259" key="2">
    <source>
        <dbReference type="Pfam" id="PF15249"/>
    </source>
</evidence>
<feature type="domain" description="GLTSCR protein conserved" evidence="2">
    <location>
        <begin position="100"/>
        <end position="204"/>
    </location>
</feature>
<dbReference type="Pfam" id="PF15249">
    <property type="entry name" value="GLTSCR1"/>
    <property type="match status" value="1"/>
</dbReference>
<dbReference type="AlphaFoldDB" id="A0AAD6U089"/>
<protein>
    <recommendedName>
        <fullName evidence="2">GLTSCR protein conserved domain-containing protein</fullName>
    </recommendedName>
</protein>
<evidence type="ECO:0000313" key="3">
    <source>
        <dbReference type="EMBL" id="KAJ7084447.1"/>
    </source>
</evidence>